<name>A0A2K6KKN4_RHIBE</name>
<proteinExistence type="predicted"/>
<dbReference type="GO" id="GO:0010457">
    <property type="term" value="P:centriole-centriole cohesion"/>
    <property type="evidence" value="ECO:0007669"/>
    <property type="project" value="TreeGrafter"/>
</dbReference>
<feature type="region of interest" description="Disordered" evidence="2">
    <location>
        <begin position="159"/>
        <end position="178"/>
    </location>
</feature>
<reference evidence="3" key="2">
    <citation type="submission" date="2025-08" db="UniProtKB">
        <authorList>
            <consortium name="Ensembl"/>
        </authorList>
    </citation>
    <scope>IDENTIFICATION</scope>
</reference>
<dbReference type="Ensembl" id="ENSRBIT00000035525.1">
    <property type="protein sequence ID" value="ENSRBIP00000011845.1"/>
    <property type="gene ID" value="ENSRBIG00000029834.1"/>
</dbReference>
<reference evidence="3" key="3">
    <citation type="submission" date="2025-09" db="UniProtKB">
        <authorList>
            <consortium name="Ensembl"/>
        </authorList>
    </citation>
    <scope>IDENTIFICATION</scope>
</reference>
<dbReference type="Proteomes" id="UP000233180">
    <property type="component" value="Unassembled WGS sequence"/>
</dbReference>
<dbReference type="AlphaFoldDB" id="A0A2K6KKN4"/>
<dbReference type="OMA" id="XETTIQK"/>
<evidence type="ECO:0000313" key="4">
    <source>
        <dbReference type="Proteomes" id="UP000233180"/>
    </source>
</evidence>
<evidence type="ECO:0000313" key="3">
    <source>
        <dbReference type="Ensembl" id="ENSRBIP00000011845.1"/>
    </source>
</evidence>
<dbReference type="RefSeq" id="XP_017734634.1">
    <property type="nucleotide sequence ID" value="XM_017879145.1"/>
</dbReference>
<dbReference type="GO" id="GO:0007099">
    <property type="term" value="P:centriole replication"/>
    <property type="evidence" value="ECO:0007669"/>
    <property type="project" value="TreeGrafter"/>
</dbReference>
<sequence>KKAVVIRHLYNEDNVEISEDTLSPITDVNEAVDVSDLNATEIKMPEVKVPEIKAEQQGINVNPEITALQTMLAECQEKLKELTLIEKRLDCLEQKMKGNVMVDENTWTNLLSRVTLLETEMLLSKKNDEYVEFNEINEDYASCSNMDLLNPHRKNKVERPASIPLSSGYSTASSDSTPRASTINYCGLNEISEETTIQKMERMKKMFEETAELLKCPNHYL</sequence>
<reference evidence="3 4" key="1">
    <citation type="submission" date="2016-06" db="EMBL/GenBank/DDBJ databases">
        <title>Genome of Rhinopithecus bieti.</title>
        <authorList>
            <person name="Wu"/>
            <person name="C.-I. and Zhang"/>
            <person name="Y."/>
        </authorList>
    </citation>
    <scope>NUCLEOTIDE SEQUENCE</scope>
</reference>
<evidence type="ECO:0000256" key="1">
    <source>
        <dbReference type="SAM" id="Coils"/>
    </source>
</evidence>
<evidence type="ECO:0000256" key="2">
    <source>
        <dbReference type="SAM" id="MobiDB-lite"/>
    </source>
</evidence>
<dbReference type="PANTHER" id="PTHR31477:SF1">
    <property type="entry name" value="CENTROSOMAL PROTEIN OF 44 KDA"/>
    <property type="match status" value="1"/>
</dbReference>
<protein>
    <recommendedName>
        <fullName evidence="5">Fibrous sheath-interacting protein 1</fullName>
    </recommendedName>
</protein>
<evidence type="ECO:0008006" key="5">
    <source>
        <dbReference type="Google" id="ProtNLM"/>
    </source>
</evidence>
<dbReference type="KEGG" id="rbb:108534049"/>
<organism evidence="3 4">
    <name type="scientific">Rhinopithecus bieti</name>
    <name type="common">Black snub-nosed monkey</name>
    <name type="synonym">Pygathrix bieti</name>
    <dbReference type="NCBI Taxonomy" id="61621"/>
    <lineage>
        <taxon>Eukaryota</taxon>
        <taxon>Metazoa</taxon>
        <taxon>Chordata</taxon>
        <taxon>Craniata</taxon>
        <taxon>Vertebrata</taxon>
        <taxon>Euteleostomi</taxon>
        <taxon>Mammalia</taxon>
        <taxon>Eutheria</taxon>
        <taxon>Euarchontoglires</taxon>
        <taxon>Primates</taxon>
        <taxon>Haplorrhini</taxon>
        <taxon>Catarrhini</taxon>
        <taxon>Cercopithecidae</taxon>
        <taxon>Colobinae</taxon>
        <taxon>Rhinopithecus</taxon>
    </lineage>
</organism>
<dbReference type="PANTHER" id="PTHR31477">
    <property type="entry name" value="CENTROSOMAL PROTEIN OF 44 KDA"/>
    <property type="match status" value="1"/>
</dbReference>
<keyword evidence="4" id="KW-1185">Reference proteome</keyword>
<dbReference type="OrthoDB" id="259598at2759"/>
<dbReference type="GeneTree" id="ENSGT00390000009873"/>
<accession>A0A2K6KKN4</accession>
<dbReference type="InterPro" id="IPR033603">
    <property type="entry name" value="CEP44"/>
</dbReference>
<dbReference type="GO" id="GO:0000922">
    <property type="term" value="C:spindle pole"/>
    <property type="evidence" value="ECO:0007669"/>
    <property type="project" value="TreeGrafter"/>
</dbReference>
<dbReference type="GeneID" id="108534049"/>
<feature type="compositionally biased region" description="Low complexity" evidence="2">
    <location>
        <begin position="166"/>
        <end position="176"/>
    </location>
</feature>
<keyword evidence="1" id="KW-0175">Coiled coil</keyword>
<dbReference type="GO" id="GO:0005813">
    <property type="term" value="C:centrosome"/>
    <property type="evidence" value="ECO:0007669"/>
    <property type="project" value="TreeGrafter"/>
</dbReference>
<feature type="coiled-coil region" evidence="1">
    <location>
        <begin position="65"/>
        <end position="95"/>
    </location>
</feature>
<accession>A0AAJ7HTA7</accession>